<evidence type="ECO:0000313" key="4">
    <source>
        <dbReference type="Proteomes" id="UP000246800"/>
    </source>
</evidence>
<dbReference type="EMBL" id="QQPC01000079">
    <property type="protein sequence ID" value="REA80492.1"/>
    <property type="molecule type" value="Genomic_DNA"/>
</dbReference>
<evidence type="ECO:0000313" key="3">
    <source>
        <dbReference type="EMBL" id="REA80492.1"/>
    </source>
</evidence>
<comment type="caution">
    <text evidence="2">The sequence shown here is derived from an EMBL/GenBank/DDBJ whole genome shotgun (WGS) entry which is preliminary data.</text>
</comment>
<dbReference type="Pfam" id="PF02195">
    <property type="entry name" value="ParB_N"/>
    <property type="match status" value="1"/>
</dbReference>
<dbReference type="SMART" id="SM00470">
    <property type="entry name" value="ParB"/>
    <property type="match status" value="1"/>
</dbReference>
<dbReference type="Proteomes" id="UP000246800">
    <property type="component" value="Unassembled WGS sequence"/>
</dbReference>
<sequence length="193" mass="22472">MELKKMNINDLQPANYNPRVDLEEHDEEYQKIKRSIKKFGYVDPIIWNKKTNNIVGGHQRFKVLKDLGYQEVDVSVVDLDEQAEKTLNIALNKVEGDWDADKLKEVIEELDASMRELTGFDDDEIENLMNDMDVDSLFQDDDEATNSNNDDGESKLERAIELLKLTHDKLIDDFDDYKSGELYKAVEYFLEDV</sequence>
<dbReference type="EMBL" id="QEIT01000021">
    <property type="protein sequence ID" value="PWZ75869.1"/>
    <property type="molecule type" value="Genomic_DNA"/>
</dbReference>
<protein>
    <recommendedName>
        <fullName evidence="1">ParB-like N-terminal domain-containing protein</fullName>
    </recommendedName>
</protein>
<feature type="domain" description="ParB-like N-terminal" evidence="1">
    <location>
        <begin position="4"/>
        <end position="93"/>
    </location>
</feature>
<dbReference type="Gene3D" id="3.90.1530.10">
    <property type="entry name" value="Conserved hypothetical protein from pyrococcus furiosus pfu- 392566-001, ParB domain"/>
    <property type="match status" value="1"/>
</dbReference>
<evidence type="ECO:0000313" key="2">
    <source>
        <dbReference type="EMBL" id="PWZ75869.1"/>
    </source>
</evidence>
<dbReference type="InterPro" id="IPR003115">
    <property type="entry name" value="ParB_N"/>
</dbReference>
<dbReference type="RefSeq" id="WP_110168647.1">
    <property type="nucleotide sequence ID" value="NZ_BAAFHQ010000006.1"/>
</dbReference>
<dbReference type="OrthoDB" id="9800801at2"/>
<evidence type="ECO:0000313" key="5">
    <source>
        <dbReference type="Proteomes" id="UP000256409"/>
    </source>
</evidence>
<reference evidence="2 4" key="1">
    <citation type="journal article" date="2018" name="Vet. Microbiol.">
        <title>Clonal diversity and geographic distribution of methicillin-resistant Staphylococcus pseudintermedius from Australian animals: Discovery of novel sequence types.</title>
        <authorList>
            <person name="Worthing K.A."/>
            <person name="Abraham S."/>
            <person name="Coombs G.W."/>
            <person name="Pang S."/>
            <person name="Saputra S."/>
            <person name="Jordan D."/>
            <person name="Trott D.J."/>
            <person name="Norris J.M."/>
        </authorList>
    </citation>
    <scope>NUCLEOTIDE SEQUENCE [LARGE SCALE GENOMIC DNA]</scope>
    <source>
        <strain evidence="2 4">ST525 1</strain>
    </source>
</reference>
<dbReference type="CDD" id="cd16401">
    <property type="entry name" value="ParB_N_like_MT"/>
    <property type="match status" value="1"/>
</dbReference>
<organism evidence="2 4">
    <name type="scientific">Staphylococcus pseudintermedius</name>
    <dbReference type="NCBI Taxonomy" id="283734"/>
    <lineage>
        <taxon>Bacteria</taxon>
        <taxon>Bacillati</taxon>
        <taxon>Bacillota</taxon>
        <taxon>Bacilli</taxon>
        <taxon>Bacillales</taxon>
        <taxon>Staphylococcaceae</taxon>
        <taxon>Staphylococcus</taxon>
        <taxon>Staphylococcus intermedius group</taxon>
    </lineage>
</organism>
<accession>A0A317YS02</accession>
<proteinExistence type="predicted"/>
<evidence type="ECO:0000259" key="1">
    <source>
        <dbReference type="SMART" id="SM00470"/>
    </source>
</evidence>
<name>A0A317YS02_STAPS</name>
<dbReference type="AlphaFoldDB" id="A0A317YS02"/>
<dbReference type="InterPro" id="IPR036086">
    <property type="entry name" value="ParB/Sulfiredoxin_sf"/>
</dbReference>
<dbReference type="Proteomes" id="UP000256409">
    <property type="component" value="Unassembled WGS sequence"/>
</dbReference>
<dbReference type="SUPFAM" id="SSF110849">
    <property type="entry name" value="ParB/Sulfiredoxin"/>
    <property type="match status" value="1"/>
</dbReference>
<reference evidence="3" key="2">
    <citation type="journal article" date="2018" name="Vet. Microbiol.">
        <title>Methicillin-resistant staphylococci amongst veterinary personnel, personnel-owned pets, patients and the hospital environment of two small animal veterinary hospitals.</title>
        <authorList>
            <person name="Worthing K.A."/>
            <person name="Brown J."/>
            <person name="Gerber L."/>
            <person name="Abraham S."/>
            <person name="Trott D."/>
            <person name="Norris J.M."/>
        </authorList>
    </citation>
    <scope>NUCLEOTIDE SEQUENCE</scope>
    <source>
        <strain evidence="3">ST496-2</strain>
    </source>
</reference>
<gene>
    <name evidence="2" type="ORF">DD902_04200</name>
    <name evidence="3" type="ORF">DV961_11120</name>
</gene>
<reference evidence="5" key="3">
    <citation type="journal article" date="2018" name="Vet. Microbiol.">
        <title>Molecular epidemiology of methicillin-resistant staphylococci amongst veterinary personnel, personnel-owned pets, patients and the hospital environment of two companion animal veterinary hospitals.</title>
        <authorList>
            <person name="Worthing K.A."/>
            <person name="Brown J."/>
            <person name="Gerber L."/>
            <person name="Abraham S."/>
            <person name="Trott D."/>
            <person name="Norris J.M."/>
        </authorList>
    </citation>
    <scope>NUCLEOTIDE SEQUENCE [LARGE SCALE GENOMIC DNA]</scope>
    <source>
        <strain evidence="5">ST496-2</strain>
    </source>
</reference>